<dbReference type="Pfam" id="PF00005">
    <property type="entry name" value="ABC_tran"/>
    <property type="match status" value="2"/>
</dbReference>
<protein>
    <submittedName>
        <fullName evidence="5">ABC transporter, ATP-binding protein</fullName>
    </submittedName>
</protein>
<dbReference type="Pfam" id="PF12848">
    <property type="entry name" value="ABC_tran_Xtn"/>
    <property type="match status" value="1"/>
</dbReference>
<dbReference type="Gene3D" id="3.40.50.300">
    <property type="entry name" value="P-loop containing nucleotide triphosphate hydrolases"/>
    <property type="match status" value="2"/>
</dbReference>
<feature type="compositionally biased region" description="Basic and acidic residues" evidence="3">
    <location>
        <begin position="583"/>
        <end position="594"/>
    </location>
</feature>
<name>A0ABN0P0S4_TRELE</name>
<dbReference type="Proteomes" id="UP000016649">
    <property type="component" value="Unassembled WGS sequence"/>
</dbReference>
<keyword evidence="2 5" id="KW-0067">ATP-binding</keyword>
<comment type="caution">
    <text evidence="5">The sequence shown here is derived from an EMBL/GenBank/DDBJ whole genome shotgun (WGS) entry which is preliminary data.</text>
</comment>
<keyword evidence="1" id="KW-0547">Nucleotide-binding</keyword>
<dbReference type="GO" id="GO:0005524">
    <property type="term" value="F:ATP binding"/>
    <property type="evidence" value="ECO:0007669"/>
    <property type="project" value="UniProtKB-KW"/>
</dbReference>
<dbReference type="PROSITE" id="PS50893">
    <property type="entry name" value="ABC_TRANSPORTER_2"/>
    <property type="match status" value="2"/>
</dbReference>
<dbReference type="SMART" id="SM00382">
    <property type="entry name" value="AAA"/>
    <property type="match status" value="2"/>
</dbReference>
<organism evidence="5 6">
    <name type="scientific">Treponema lecithinolyticum ATCC 700332</name>
    <dbReference type="NCBI Taxonomy" id="1321815"/>
    <lineage>
        <taxon>Bacteria</taxon>
        <taxon>Pseudomonadati</taxon>
        <taxon>Spirochaetota</taxon>
        <taxon>Spirochaetia</taxon>
        <taxon>Spirochaetales</taxon>
        <taxon>Treponemataceae</taxon>
        <taxon>Treponema</taxon>
    </lineage>
</organism>
<feature type="compositionally biased region" description="Basic and acidic residues" evidence="3">
    <location>
        <begin position="604"/>
        <end position="632"/>
    </location>
</feature>
<dbReference type="InterPro" id="IPR017871">
    <property type="entry name" value="ABC_transporter-like_CS"/>
</dbReference>
<dbReference type="RefSeq" id="WP_021686806.1">
    <property type="nucleotide sequence ID" value="NZ_KI260561.1"/>
</dbReference>
<dbReference type="InterPro" id="IPR027417">
    <property type="entry name" value="P-loop_NTPase"/>
</dbReference>
<evidence type="ECO:0000256" key="2">
    <source>
        <dbReference type="ARBA" id="ARBA00022840"/>
    </source>
</evidence>
<feature type="region of interest" description="Disordered" evidence="3">
    <location>
        <begin position="583"/>
        <end position="632"/>
    </location>
</feature>
<keyword evidence="6" id="KW-1185">Reference proteome</keyword>
<dbReference type="PROSITE" id="PS00211">
    <property type="entry name" value="ABC_TRANSPORTER_1"/>
    <property type="match status" value="2"/>
</dbReference>
<proteinExistence type="predicted"/>
<dbReference type="CDD" id="cd03221">
    <property type="entry name" value="ABCF_EF-3"/>
    <property type="match status" value="2"/>
</dbReference>
<dbReference type="PANTHER" id="PTHR42855:SF2">
    <property type="entry name" value="DRUG RESISTANCE ABC TRANSPORTER,ATP-BINDING PROTEIN"/>
    <property type="match status" value="1"/>
</dbReference>
<dbReference type="InterPro" id="IPR003593">
    <property type="entry name" value="AAA+_ATPase"/>
</dbReference>
<accession>A0ABN0P0S4</accession>
<feature type="domain" description="ABC transporter" evidence="4">
    <location>
        <begin position="327"/>
        <end position="541"/>
    </location>
</feature>
<dbReference type="InterPro" id="IPR003439">
    <property type="entry name" value="ABC_transporter-like_ATP-bd"/>
</dbReference>
<evidence type="ECO:0000256" key="1">
    <source>
        <dbReference type="ARBA" id="ARBA00022741"/>
    </source>
</evidence>
<evidence type="ECO:0000259" key="4">
    <source>
        <dbReference type="PROSITE" id="PS50893"/>
    </source>
</evidence>
<dbReference type="InterPro" id="IPR032781">
    <property type="entry name" value="ABC_tran_Xtn"/>
</dbReference>
<dbReference type="InterPro" id="IPR051309">
    <property type="entry name" value="ABCF_ATPase"/>
</dbReference>
<evidence type="ECO:0000256" key="3">
    <source>
        <dbReference type="SAM" id="MobiDB-lite"/>
    </source>
</evidence>
<dbReference type="EMBL" id="AWVH01000006">
    <property type="protein sequence ID" value="ERJ94050.1"/>
    <property type="molecule type" value="Genomic_DNA"/>
</dbReference>
<reference evidence="5 6" key="1">
    <citation type="submission" date="2013-08" db="EMBL/GenBank/DDBJ databases">
        <authorList>
            <person name="Weinstock G."/>
            <person name="Sodergren E."/>
            <person name="Wylie T."/>
            <person name="Fulton L."/>
            <person name="Fulton R."/>
            <person name="Fronick C."/>
            <person name="O'Laughlin M."/>
            <person name="Godfrey J."/>
            <person name="Miner T."/>
            <person name="Herter B."/>
            <person name="Appelbaum E."/>
            <person name="Cordes M."/>
            <person name="Lek S."/>
            <person name="Wollam A."/>
            <person name="Pepin K.H."/>
            <person name="Palsikar V.B."/>
            <person name="Mitreva M."/>
            <person name="Wilson R.K."/>
        </authorList>
    </citation>
    <scope>NUCLEOTIDE SEQUENCE [LARGE SCALE GENOMIC DNA]</scope>
    <source>
        <strain evidence="5 6">ATCC 700332</strain>
    </source>
</reference>
<gene>
    <name evidence="5" type="ORF">HMPREF9193_00405</name>
</gene>
<evidence type="ECO:0000313" key="5">
    <source>
        <dbReference type="EMBL" id="ERJ94050.1"/>
    </source>
</evidence>
<dbReference type="PANTHER" id="PTHR42855">
    <property type="entry name" value="ABC TRANSPORTER ATP-BINDING SUBUNIT"/>
    <property type="match status" value="1"/>
</dbReference>
<sequence length="694" mass="76922">MAFVQLSKISLAFGDRDILKNVNLVLANGTKAALTGANGCGKSTLMKIAAGLIQPDTGEISHEKDTVLAYLPQSGIVHRGKTLKSEAETAFAGALEVLQKMDAVASQMAETKDTAKQNTLAQTYHDLQTKLDASRWHERSRLIEETLCGLGFSTADFERPTQAFSGGWQMRIALAKVLLQNADIVILDEPTNYLDIEARTWLEERLKRFGGGFLLVSHDRYFLDQCVKETYELFNGELKKYKGSYTAYEKVRQTEMESLVKAYTLQKEEIAKTEDFIRKFRYNASKAALVQDRIRKLEKLERIEIPEHLKKIHFRFPNAPHSGNIVLRAQGISKSYGTRAVIDNFDLTVEKKERLVLAGRNGAGKSTLLRILAGQDTAFSGSVQKGAGVQMGYFSQEEGETLSGSETVIQLIENTAPLDLIPKVRDMLAAFLFRGDDIYKSVSVLSGGEKSRLALLRLLLKPLNLLILDEPTNHLDLHSKDVLADALQHFDGTLIFVSHDKDFIQHLATRVLELQAPAKTQGASRIRNYPGSYDYYLSQIAKENGTASSFDGNCGKTASSAGCGKADSFGKVGSVPFSGSADADKILDGQKDKSASPISGNAQSEKKEKALSYEEQKQRNAQKRKLEKEEQRLLSETGKIEAEIAENEALLAQPHVYTDGTKSKAVQQKIAELKKYYEELSEQWADVAEKLNAY</sequence>
<dbReference type="SUPFAM" id="SSF52540">
    <property type="entry name" value="P-loop containing nucleoside triphosphate hydrolases"/>
    <property type="match status" value="2"/>
</dbReference>
<evidence type="ECO:0000313" key="6">
    <source>
        <dbReference type="Proteomes" id="UP000016649"/>
    </source>
</evidence>
<feature type="domain" description="ABC transporter" evidence="4">
    <location>
        <begin position="4"/>
        <end position="260"/>
    </location>
</feature>